<dbReference type="OrthoDB" id="637682at2759"/>
<dbReference type="Gene3D" id="1.25.70.10">
    <property type="entry name" value="Transcription termination factor 3, mitochondrial"/>
    <property type="match status" value="2"/>
</dbReference>
<dbReference type="Gramene" id="Manes.11G124500.6.v8.1">
    <property type="protein sequence ID" value="Manes.11G124500.6.v8.1.CDS.1"/>
    <property type="gene ID" value="Manes.11G124500.v8.1"/>
</dbReference>
<dbReference type="FunFam" id="1.25.70.10:FF:000001">
    <property type="entry name" value="Mitochondrial transcription termination factor-like"/>
    <property type="match status" value="1"/>
</dbReference>
<dbReference type="Pfam" id="PF02536">
    <property type="entry name" value="mTERF"/>
    <property type="match status" value="1"/>
</dbReference>
<name>A0A2C9V2R4_MANES</name>
<dbReference type="PANTHER" id="PTHR13068:SF185">
    <property type="match status" value="1"/>
</dbReference>
<protein>
    <submittedName>
        <fullName evidence="4">Uncharacterized protein</fullName>
    </submittedName>
</protein>
<dbReference type="InterPro" id="IPR038538">
    <property type="entry name" value="MTERF_sf"/>
</dbReference>
<keyword evidence="2" id="KW-0804">Transcription</keyword>
<organism evidence="4 5">
    <name type="scientific">Manihot esculenta</name>
    <name type="common">Cassava</name>
    <name type="synonym">Jatropha manihot</name>
    <dbReference type="NCBI Taxonomy" id="3983"/>
    <lineage>
        <taxon>Eukaryota</taxon>
        <taxon>Viridiplantae</taxon>
        <taxon>Streptophyta</taxon>
        <taxon>Embryophyta</taxon>
        <taxon>Tracheophyta</taxon>
        <taxon>Spermatophyta</taxon>
        <taxon>Magnoliopsida</taxon>
        <taxon>eudicotyledons</taxon>
        <taxon>Gunneridae</taxon>
        <taxon>Pentapetalae</taxon>
        <taxon>rosids</taxon>
        <taxon>fabids</taxon>
        <taxon>Malpighiales</taxon>
        <taxon>Euphorbiaceae</taxon>
        <taxon>Crotonoideae</taxon>
        <taxon>Manihoteae</taxon>
        <taxon>Manihot</taxon>
    </lineage>
</organism>
<keyword evidence="2" id="KW-0805">Transcription regulation</keyword>
<dbReference type="EMBL" id="CM004397">
    <property type="protein sequence ID" value="OAY37728.1"/>
    <property type="molecule type" value="Genomic_DNA"/>
</dbReference>
<dbReference type="GO" id="GO:0003676">
    <property type="term" value="F:nucleic acid binding"/>
    <property type="evidence" value="ECO:0007669"/>
    <property type="project" value="InterPro"/>
</dbReference>
<comment type="similarity">
    <text evidence="1">Belongs to the mTERF family.</text>
</comment>
<dbReference type="Gramene" id="Manes.11G124500.4.v8.1">
    <property type="protein sequence ID" value="Manes.11G124500.4.v8.1.CDS.1"/>
    <property type="gene ID" value="Manes.11G124500.v8.1"/>
</dbReference>
<dbReference type="Gramene" id="Manes.11G124500.3.v8.1">
    <property type="protein sequence ID" value="Manes.11G124500.3.v8.1.CDS.1"/>
    <property type="gene ID" value="Manes.11G124500.v8.1"/>
</dbReference>
<sequence length="401" mass="45980">MFGFSGTRLALNMSVSLLPLNAQLGMFRFQSLFVIISLSSSISSNLNKHSLVVSYLVNSCGLTLKSAQSATNNKNISFFFQSAERLDSVLRFLKEHGFTNSQISKIVGDRPQVLLAHPEKTLLPKFEFLRCIGASRSDISLIFCRNPYLLVRSTERFLIPRYEIIKSVLVSNEKVVLVLKRMGRTFPVNRFSNNLSYLRGIGVPQSLISHLVTQCPSVMCQEVGKFAEGVKKVTNLGFDPSKTAFVEAVRVFYTLSNKTWEHKMKMYRRWCFSEDEIWLIFRKHPICMTISEEKFMRTMDFLVCKMGWQPADVARVPVVYCFSLERRIMPRCSVVRVLLLKGLIKADIRLSSVLIPSEKRFLEMFVIKYQEQVPQLWDLFKRKVDLTEPGFGFDDKSGILG</sequence>
<keyword evidence="2" id="KW-0806">Transcription termination</keyword>
<evidence type="ECO:0000313" key="4">
    <source>
        <dbReference type="EMBL" id="OAY37728.1"/>
    </source>
</evidence>
<accession>A0A2C9V2R4</accession>
<gene>
    <name evidence="4" type="ORF">MANES_11G124500v8</name>
</gene>
<keyword evidence="5" id="KW-1185">Reference proteome</keyword>
<dbReference type="PANTHER" id="PTHR13068">
    <property type="entry name" value="CGI-12 PROTEIN-RELATED"/>
    <property type="match status" value="1"/>
</dbReference>
<dbReference type="SMART" id="SM00733">
    <property type="entry name" value="Mterf"/>
    <property type="match status" value="8"/>
</dbReference>
<dbReference type="Gramene" id="Manes.11G124500.9.v8.1">
    <property type="protein sequence ID" value="Manes.11G124500.9.v8.1.CDS.1"/>
    <property type="gene ID" value="Manes.11G124500.v8.1"/>
</dbReference>
<dbReference type="GO" id="GO:0009658">
    <property type="term" value="P:chloroplast organization"/>
    <property type="evidence" value="ECO:0000318"/>
    <property type="project" value="GO_Central"/>
</dbReference>
<reference evidence="5" key="1">
    <citation type="journal article" date="2016" name="Nat. Biotechnol.">
        <title>Sequencing wild and cultivated cassava and related species reveals extensive interspecific hybridization and genetic diversity.</title>
        <authorList>
            <person name="Bredeson J.V."/>
            <person name="Lyons J.B."/>
            <person name="Prochnik S.E."/>
            <person name="Wu G.A."/>
            <person name="Ha C.M."/>
            <person name="Edsinger-Gonzales E."/>
            <person name="Grimwood J."/>
            <person name="Schmutz J."/>
            <person name="Rabbi I.Y."/>
            <person name="Egesi C."/>
            <person name="Nauluvula P."/>
            <person name="Lebot V."/>
            <person name="Ndunguru J."/>
            <person name="Mkamilo G."/>
            <person name="Bart R.S."/>
            <person name="Setter T.L."/>
            <person name="Gleadow R.M."/>
            <person name="Kulakow P."/>
            <person name="Ferguson M.E."/>
            <person name="Rounsley S."/>
            <person name="Rokhsar D.S."/>
        </authorList>
    </citation>
    <scope>NUCLEOTIDE SEQUENCE [LARGE SCALE GENOMIC DNA]</scope>
    <source>
        <strain evidence="5">cv. AM560-2</strain>
    </source>
</reference>
<evidence type="ECO:0000256" key="1">
    <source>
        <dbReference type="ARBA" id="ARBA00007692"/>
    </source>
</evidence>
<evidence type="ECO:0000256" key="2">
    <source>
        <dbReference type="ARBA" id="ARBA00022472"/>
    </source>
</evidence>
<evidence type="ECO:0000256" key="3">
    <source>
        <dbReference type="ARBA" id="ARBA00022946"/>
    </source>
</evidence>
<dbReference type="AlphaFoldDB" id="A0A2C9V2R4"/>
<dbReference type="Gramene" id="Manes.11G124500.8.v8.1">
    <property type="protein sequence ID" value="Manes.11G124500.8.v8.1.CDS.1"/>
    <property type="gene ID" value="Manes.11G124500.v8.1"/>
</dbReference>
<proteinExistence type="inferred from homology"/>
<dbReference type="GO" id="GO:0009507">
    <property type="term" value="C:chloroplast"/>
    <property type="evidence" value="ECO:0000318"/>
    <property type="project" value="GO_Central"/>
</dbReference>
<keyword evidence="3" id="KW-0809">Transit peptide</keyword>
<comment type="caution">
    <text evidence="4">The sequence shown here is derived from an EMBL/GenBank/DDBJ whole genome shotgun (WGS) entry which is preliminary data.</text>
</comment>
<dbReference type="GO" id="GO:0006353">
    <property type="term" value="P:DNA-templated transcription termination"/>
    <property type="evidence" value="ECO:0007669"/>
    <property type="project" value="UniProtKB-KW"/>
</dbReference>
<dbReference type="InterPro" id="IPR003690">
    <property type="entry name" value="MTERF"/>
</dbReference>
<evidence type="ECO:0000313" key="5">
    <source>
        <dbReference type="Proteomes" id="UP000091857"/>
    </source>
</evidence>
<dbReference type="Proteomes" id="UP000091857">
    <property type="component" value="Chromosome 11"/>
</dbReference>